<dbReference type="EMBL" id="CP000812">
    <property type="protein sequence ID" value="ABV33908.1"/>
    <property type="molecule type" value="Genomic_DNA"/>
</dbReference>
<evidence type="ECO:0000256" key="2">
    <source>
        <dbReference type="ARBA" id="ARBA00022428"/>
    </source>
</evidence>
<dbReference type="SUPFAM" id="SSF53850">
    <property type="entry name" value="Periplasmic binding protein-like II"/>
    <property type="match status" value="1"/>
</dbReference>
<reference evidence="4 5" key="2">
    <citation type="journal article" date="2009" name="Proc. Natl. Acad. Sci. U.S.A.">
        <title>On the chimeric nature, thermophilic origin, and phylogenetic placement of the Thermotogales.</title>
        <authorList>
            <person name="Zhaxybayeva O."/>
            <person name="Swithers K.S."/>
            <person name="Lapierre P."/>
            <person name="Fournier G.P."/>
            <person name="Bickhart D.M."/>
            <person name="DeBoy R.T."/>
            <person name="Nelson K.E."/>
            <person name="Nesbo C.L."/>
            <person name="Doolittle W.F."/>
            <person name="Gogarten J.P."/>
            <person name="Noll K.M."/>
        </authorList>
    </citation>
    <scope>NUCLEOTIDE SEQUENCE [LARGE SCALE GENOMIC DNA]</scope>
    <source>
        <strain evidence="5">ATCC BAA-301 / DSM 14385 / NBRC 107922 / TMO</strain>
    </source>
</reference>
<dbReference type="PANTHER" id="PTHR30024:SF46">
    <property type="entry name" value="ABC TRANSPORTER, SUBSTRATE-BINDING LIPOPROTEIN"/>
    <property type="match status" value="1"/>
</dbReference>
<dbReference type="Pfam" id="PF02621">
    <property type="entry name" value="VitK2_biosynth"/>
    <property type="match status" value="1"/>
</dbReference>
<gene>
    <name evidence="4" type="ordered locus">Tlet_1351</name>
</gene>
<organism evidence="4 5">
    <name type="scientific">Pseudothermotoga lettingae (strain ATCC BAA-301 / DSM 14385 / NBRC 107922 / TMO)</name>
    <name type="common">Thermotoga lettingae</name>
    <dbReference type="NCBI Taxonomy" id="416591"/>
    <lineage>
        <taxon>Bacteria</taxon>
        <taxon>Thermotogati</taxon>
        <taxon>Thermotogota</taxon>
        <taxon>Thermotogae</taxon>
        <taxon>Thermotogales</taxon>
        <taxon>Thermotogaceae</taxon>
        <taxon>Pseudothermotoga</taxon>
    </lineage>
</organism>
<protein>
    <submittedName>
        <fullName evidence="4">Putative sulfonate transport system substrate-binding protein</fullName>
    </submittedName>
</protein>
<dbReference type="UniPathway" id="UPA00079"/>
<dbReference type="GO" id="GO:0009234">
    <property type="term" value="P:menaquinone biosynthetic process"/>
    <property type="evidence" value="ECO:0007669"/>
    <property type="project" value="UniProtKB-UniPathway"/>
</dbReference>
<dbReference type="eggNOG" id="COG0715">
    <property type="taxonomic scope" value="Bacteria"/>
</dbReference>
<keyword evidence="3" id="KW-0456">Lyase</keyword>
<evidence type="ECO:0000313" key="4">
    <source>
        <dbReference type="EMBL" id="ABV33908.1"/>
    </source>
</evidence>
<dbReference type="KEGG" id="tle:Tlet_1351"/>
<sequence length="304" mass="33745" precursor="true">MKKVFLLALLTLVFTASFSVTLLVPSGPTVISVAALIENRIATEDSIKIDFWRTLDQVNAQITAKTADMVILPVSIGTSLYLKGVDLRLAAVTLWSGFYMVAKDVQINSIEDLNGKEIYTPQGKGQTGDVLTRLLIEKHGLQNVKIQYAAQNEIVALMSAGKVKISVLPEPFVTLAIRNASASIVFDMQEIWAEITQLPPRVPITGIFVRGDLLKNSGEILKVLMNVKKSIEYAMNNKQEVIQLSSKYLGNINPLVIEESLGRTIYEYKTAKESKKEIIEYLKIVNQIEPVAIPEIPDDEFFAF</sequence>
<keyword evidence="2" id="KW-0474">Menaquinone biosynthesis</keyword>
<dbReference type="AlphaFoldDB" id="A8F6X4"/>
<dbReference type="GO" id="GO:0016829">
    <property type="term" value="F:lyase activity"/>
    <property type="evidence" value="ECO:0007669"/>
    <property type="project" value="UniProtKB-KW"/>
</dbReference>
<dbReference type="STRING" id="416591.Tlet_1351"/>
<dbReference type="PANTHER" id="PTHR30024">
    <property type="entry name" value="ALIPHATIC SULFONATES-BINDING PROTEIN-RELATED"/>
    <property type="match status" value="1"/>
</dbReference>
<dbReference type="RefSeq" id="WP_012003384.1">
    <property type="nucleotide sequence ID" value="NC_009828.1"/>
</dbReference>
<evidence type="ECO:0000313" key="5">
    <source>
        <dbReference type="Proteomes" id="UP000002016"/>
    </source>
</evidence>
<dbReference type="HOGENOM" id="CLU_062584_1_0_0"/>
<dbReference type="PIRSF" id="PIRSF027386">
    <property type="entry name" value="UCP027386_ABC_sbc_TM0202"/>
    <property type="match status" value="1"/>
</dbReference>
<dbReference type="OrthoDB" id="9814375at2"/>
<dbReference type="Proteomes" id="UP000002016">
    <property type="component" value="Chromosome"/>
</dbReference>
<evidence type="ECO:0000256" key="3">
    <source>
        <dbReference type="ARBA" id="ARBA00023239"/>
    </source>
</evidence>
<dbReference type="InterPro" id="IPR003773">
    <property type="entry name" value="Menaquinone_biosynth"/>
</dbReference>
<proteinExistence type="predicted"/>
<keyword evidence="5" id="KW-1185">Reference proteome</keyword>
<comment type="pathway">
    <text evidence="1">Quinol/quinone metabolism; menaquinone biosynthesis.</text>
</comment>
<evidence type="ECO:0000256" key="1">
    <source>
        <dbReference type="ARBA" id="ARBA00004863"/>
    </source>
</evidence>
<accession>A8F6X4</accession>
<reference evidence="4 5" key="1">
    <citation type="submission" date="2007-08" db="EMBL/GenBank/DDBJ databases">
        <title>Complete sequence of Thermotoga lettingae TMO.</title>
        <authorList>
            <consortium name="US DOE Joint Genome Institute"/>
            <person name="Copeland A."/>
            <person name="Lucas S."/>
            <person name="Lapidus A."/>
            <person name="Barry K."/>
            <person name="Glavina del Rio T."/>
            <person name="Dalin E."/>
            <person name="Tice H."/>
            <person name="Pitluck S."/>
            <person name="Foster B."/>
            <person name="Bruce D."/>
            <person name="Schmutz J."/>
            <person name="Larimer F."/>
            <person name="Land M."/>
            <person name="Hauser L."/>
            <person name="Kyrpides N."/>
            <person name="Mikhailova N."/>
            <person name="Nelson K."/>
            <person name="Gogarten J.P."/>
            <person name="Noll K."/>
            <person name="Richardson P."/>
        </authorList>
    </citation>
    <scope>NUCLEOTIDE SEQUENCE [LARGE SCALE GENOMIC DNA]</scope>
    <source>
        <strain evidence="5">ATCC BAA-301 / DSM 14385 / NBRC 107922 / TMO</strain>
    </source>
</reference>
<dbReference type="Gene3D" id="3.40.190.10">
    <property type="entry name" value="Periplasmic binding protein-like II"/>
    <property type="match status" value="2"/>
</dbReference>
<name>A8F6X4_PSELT</name>
<dbReference type="InterPro" id="IPR027024">
    <property type="entry name" value="UCP027386_ABC_sbc_TM0202"/>
</dbReference>